<protein>
    <submittedName>
        <fullName evidence="1">Uncharacterized protein</fullName>
    </submittedName>
</protein>
<keyword evidence="2" id="KW-1185">Reference proteome</keyword>
<comment type="caution">
    <text evidence="1">The sequence shown here is derived from an EMBL/GenBank/DDBJ whole genome shotgun (WGS) entry which is preliminary data.</text>
</comment>
<accession>A0AAV7UIL5</accession>
<sequence length="290" mass="31775">MCAGPWEVEVGYVAVGHSFVHWAEKYAAKQIYGCSLGLPSSRHDVLCWGKSGMRWGNLQPFLTFILPNWGYSDSLVLHLGQNDLVRLLGLTLLQHIQQDLGGHSDPGRRRKPAAWLGPPEYRCAVKRPLRLFWVSRWAGGRPPEGRPPAQRETPFHVDAGSEWSWRSGRGATGAVAPVVIFSVCMADTENLGGALLRGPHNTPCRHPLPGGQNRQEQDGGMGVGIPMAAQQAAPPWRIPQGSGEPAVYRRFSVSDRSCTAAVRMPKGAPPACWRCSGGRWPWRILPPGSE</sequence>
<reference evidence="1" key="1">
    <citation type="journal article" date="2022" name="bioRxiv">
        <title>Sequencing and chromosome-scale assembly of the giantPleurodeles waltlgenome.</title>
        <authorList>
            <person name="Brown T."/>
            <person name="Elewa A."/>
            <person name="Iarovenko S."/>
            <person name="Subramanian E."/>
            <person name="Araus A.J."/>
            <person name="Petzold A."/>
            <person name="Susuki M."/>
            <person name="Suzuki K.-i.T."/>
            <person name="Hayashi T."/>
            <person name="Toyoda A."/>
            <person name="Oliveira C."/>
            <person name="Osipova E."/>
            <person name="Leigh N.D."/>
            <person name="Simon A."/>
            <person name="Yun M.H."/>
        </authorList>
    </citation>
    <scope>NUCLEOTIDE SEQUENCE</scope>
    <source>
        <strain evidence="1">20211129_DDA</strain>
        <tissue evidence="1">Liver</tissue>
    </source>
</reference>
<name>A0AAV7UIL5_PLEWA</name>
<evidence type="ECO:0000313" key="1">
    <source>
        <dbReference type="EMBL" id="KAJ1187427.1"/>
    </source>
</evidence>
<evidence type="ECO:0000313" key="2">
    <source>
        <dbReference type="Proteomes" id="UP001066276"/>
    </source>
</evidence>
<dbReference type="EMBL" id="JANPWB010000005">
    <property type="protein sequence ID" value="KAJ1187427.1"/>
    <property type="molecule type" value="Genomic_DNA"/>
</dbReference>
<proteinExistence type="predicted"/>
<dbReference type="AlphaFoldDB" id="A0AAV7UIL5"/>
<organism evidence="1 2">
    <name type="scientific">Pleurodeles waltl</name>
    <name type="common">Iberian ribbed newt</name>
    <dbReference type="NCBI Taxonomy" id="8319"/>
    <lineage>
        <taxon>Eukaryota</taxon>
        <taxon>Metazoa</taxon>
        <taxon>Chordata</taxon>
        <taxon>Craniata</taxon>
        <taxon>Vertebrata</taxon>
        <taxon>Euteleostomi</taxon>
        <taxon>Amphibia</taxon>
        <taxon>Batrachia</taxon>
        <taxon>Caudata</taxon>
        <taxon>Salamandroidea</taxon>
        <taxon>Salamandridae</taxon>
        <taxon>Pleurodelinae</taxon>
        <taxon>Pleurodeles</taxon>
    </lineage>
</organism>
<dbReference type="Proteomes" id="UP001066276">
    <property type="component" value="Chromosome 3_1"/>
</dbReference>
<gene>
    <name evidence="1" type="ORF">NDU88_004203</name>
</gene>